<dbReference type="OrthoDB" id="9785695at2"/>
<feature type="binding site" evidence="7">
    <location>
        <position position="85"/>
    </location>
    <ligand>
        <name>Mg(2+)</name>
        <dbReference type="ChEBI" id="CHEBI:18420"/>
        <label>1</label>
        <note>catalytic</note>
    </ligand>
</feature>
<dbReference type="InterPro" id="IPR000760">
    <property type="entry name" value="Inositol_monophosphatase-like"/>
</dbReference>
<dbReference type="FunFam" id="3.30.540.10:FF:000003">
    <property type="entry name" value="Inositol-1-monophosphatase"/>
    <property type="match status" value="1"/>
</dbReference>
<dbReference type="InterPro" id="IPR020550">
    <property type="entry name" value="Inositol_monophosphatase_CS"/>
</dbReference>
<dbReference type="PANTHER" id="PTHR20854">
    <property type="entry name" value="INOSITOL MONOPHOSPHATASE"/>
    <property type="match status" value="1"/>
</dbReference>
<dbReference type="STRING" id="492660.SAMN05192566_1075"/>
<evidence type="ECO:0000256" key="1">
    <source>
        <dbReference type="ARBA" id="ARBA00001033"/>
    </source>
</evidence>
<dbReference type="CDD" id="cd01639">
    <property type="entry name" value="IMPase"/>
    <property type="match status" value="1"/>
</dbReference>
<dbReference type="EMBL" id="FNFX01000002">
    <property type="protein sequence ID" value="SDK36508.1"/>
    <property type="molecule type" value="Genomic_DNA"/>
</dbReference>
<keyword evidence="10" id="KW-1185">Reference proteome</keyword>
<dbReference type="Gene3D" id="3.40.190.80">
    <property type="match status" value="1"/>
</dbReference>
<feature type="binding site" evidence="7">
    <location>
        <position position="211"/>
    </location>
    <ligand>
        <name>Mg(2+)</name>
        <dbReference type="ChEBI" id="CHEBI:18420"/>
        <label>1</label>
        <note>catalytic</note>
    </ligand>
</feature>
<comment type="cofactor">
    <cofactor evidence="2 7 8">
        <name>Mg(2+)</name>
        <dbReference type="ChEBI" id="CHEBI:18420"/>
    </cofactor>
</comment>
<dbReference type="Pfam" id="PF00459">
    <property type="entry name" value="Inositol_P"/>
    <property type="match status" value="1"/>
</dbReference>
<dbReference type="PRINTS" id="PR01959">
    <property type="entry name" value="SBIMPHPHTASE"/>
</dbReference>
<keyword evidence="5 8" id="KW-0378">Hydrolase</keyword>
<comment type="similarity">
    <text evidence="3 8">Belongs to the inositol monophosphatase superfamily.</text>
</comment>
<dbReference type="PROSITE" id="PS00630">
    <property type="entry name" value="IMP_2"/>
    <property type="match status" value="1"/>
</dbReference>
<reference evidence="10" key="1">
    <citation type="submission" date="2016-10" db="EMBL/GenBank/DDBJ databases">
        <authorList>
            <person name="Varghese N."/>
            <person name="Submissions S."/>
        </authorList>
    </citation>
    <scope>NUCLEOTIDE SEQUENCE [LARGE SCALE GENOMIC DNA]</scope>
    <source>
        <strain evidence="10">CBMB127</strain>
    </source>
</reference>
<organism evidence="9 10">
    <name type="scientific">Methylophilus rhizosphaerae</name>
    <dbReference type="NCBI Taxonomy" id="492660"/>
    <lineage>
        <taxon>Bacteria</taxon>
        <taxon>Pseudomonadati</taxon>
        <taxon>Pseudomonadota</taxon>
        <taxon>Betaproteobacteria</taxon>
        <taxon>Nitrosomonadales</taxon>
        <taxon>Methylophilaceae</taxon>
        <taxon>Methylophilus</taxon>
    </lineage>
</organism>
<dbReference type="InterPro" id="IPR033942">
    <property type="entry name" value="IMPase"/>
</dbReference>
<comment type="catalytic activity">
    <reaction evidence="1 8">
        <text>a myo-inositol phosphate + H2O = myo-inositol + phosphate</text>
        <dbReference type="Rhea" id="RHEA:24056"/>
        <dbReference type="ChEBI" id="CHEBI:15377"/>
        <dbReference type="ChEBI" id="CHEBI:17268"/>
        <dbReference type="ChEBI" id="CHEBI:43474"/>
        <dbReference type="ChEBI" id="CHEBI:84139"/>
        <dbReference type="EC" id="3.1.3.25"/>
    </reaction>
</comment>
<dbReference type="GO" id="GO:0046872">
    <property type="term" value="F:metal ion binding"/>
    <property type="evidence" value="ECO:0007669"/>
    <property type="project" value="UniProtKB-KW"/>
</dbReference>
<dbReference type="EC" id="3.1.3.25" evidence="8"/>
<evidence type="ECO:0000313" key="10">
    <source>
        <dbReference type="Proteomes" id="UP000198629"/>
    </source>
</evidence>
<dbReference type="GO" id="GO:0007165">
    <property type="term" value="P:signal transduction"/>
    <property type="evidence" value="ECO:0007669"/>
    <property type="project" value="TreeGrafter"/>
</dbReference>
<evidence type="ECO:0000256" key="8">
    <source>
        <dbReference type="RuleBase" id="RU364068"/>
    </source>
</evidence>
<dbReference type="Gene3D" id="3.30.540.10">
    <property type="entry name" value="Fructose-1,6-Bisphosphatase, subunit A, domain 1"/>
    <property type="match status" value="1"/>
</dbReference>
<evidence type="ECO:0000256" key="4">
    <source>
        <dbReference type="ARBA" id="ARBA00022723"/>
    </source>
</evidence>
<feature type="binding site" evidence="7">
    <location>
        <position position="67"/>
    </location>
    <ligand>
        <name>Mg(2+)</name>
        <dbReference type="ChEBI" id="CHEBI:18420"/>
        <label>1</label>
        <note>catalytic</note>
    </ligand>
</feature>
<feature type="binding site" evidence="7">
    <location>
        <position position="83"/>
    </location>
    <ligand>
        <name>Mg(2+)</name>
        <dbReference type="ChEBI" id="CHEBI:18420"/>
        <label>1</label>
        <note>catalytic</note>
    </ligand>
</feature>
<gene>
    <name evidence="9" type="ORF">SAMN05192566_1075</name>
</gene>
<dbReference type="PANTHER" id="PTHR20854:SF4">
    <property type="entry name" value="INOSITOL-1-MONOPHOSPHATASE-RELATED"/>
    <property type="match status" value="1"/>
</dbReference>
<feature type="binding site" evidence="7">
    <location>
        <position position="86"/>
    </location>
    <ligand>
        <name>Mg(2+)</name>
        <dbReference type="ChEBI" id="CHEBI:18420"/>
        <label>1</label>
        <note>catalytic</note>
    </ligand>
</feature>
<dbReference type="SUPFAM" id="SSF56655">
    <property type="entry name" value="Carbohydrate phosphatase"/>
    <property type="match status" value="1"/>
</dbReference>
<proteinExistence type="inferred from homology"/>
<accession>A0A1G9BAF7</accession>
<dbReference type="PRINTS" id="PR00377">
    <property type="entry name" value="IMPHPHTASES"/>
</dbReference>
<evidence type="ECO:0000256" key="5">
    <source>
        <dbReference type="ARBA" id="ARBA00022801"/>
    </source>
</evidence>
<evidence type="ECO:0000256" key="3">
    <source>
        <dbReference type="ARBA" id="ARBA00009759"/>
    </source>
</evidence>
<dbReference type="GO" id="GO:0008934">
    <property type="term" value="F:inositol monophosphate 1-phosphatase activity"/>
    <property type="evidence" value="ECO:0007669"/>
    <property type="project" value="InterPro"/>
</dbReference>
<evidence type="ECO:0000313" key="9">
    <source>
        <dbReference type="EMBL" id="SDK36508.1"/>
    </source>
</evidence>
<dbReference type="InterPro" id="IPR020583">
    <property type="entry name" value="Inositol_monoP_metal-BS"/>
</dbReference>
<evidence type="ECO:0000256" key="2">
    <source>
        <dbReference type="ARBA" id="ARBA00001946"/>
    </source>
</evidence>
<dbReference type="GO" id="GO:0046854">
    <property type="term" value="P:phosphatidylinositol phosphate biosynthetic process"/>
    <property type="evidence" value="ECO:0007669"/>
    <property type="project" value="InterPro"/>
</dbReference>
<dbReference type="RefSeq" id="WP_091471112.1">
    <property type="nucleotide sequence ID" value="NZ_FNFX01000002.1"/>
</dbReference>
<keyword evidence="6 7" id="KW-0460">Magnesium</keyword>
<dbReference type="PROSITE" id="PS00629">
    <property type="entry name" value="IMP_1"/>
    <property type="match status" value="1"/>
</dbReference>
<sequence>MHPTLNVAIRAAREAGKIINRAAMDIGALKIEQKDTNDFVSEVDRNAEQAIIDVLKDAYPKHGFYGEESGKSNAEADSIWIIDPLDGTTNFLHNFPAYCISIALQEKGVLTQAVIYDPVRNDLFTATKGSGAFLNNRRIRVTQRAKLQEALLSTGFPFKDFSYFETYISIFRDMAKKTSGLRRPGSAALDLAYVAAGFADGFFEINLSPWDIAAGALLVQEAGGIVGDFEGNESWLRTGNIVAANPKVFGQMLQVIAPHLTERIKTPTLGM</sequence>
<evidence type="ECO:0000256" key="7">
    <source>
        <dbReference type="PIRSR" id="PIRSR600760-2"/>
    </source>
</evidence>
<dbReference type="GO" id="GO:0006020">
    <property type="term" value="P:inositol metabolic process"/>
    <property type="evidence" value="ECO:0007669"/>
    <property type="project" value="TreeGrafter"/>
</dbReference>
<dbReference type="AlphaFoldDB" id="A0A1G9BAF7"/>
<name>A0A1G9BAF7_9PROT</name>
<dbReference type="Proteomes" id="UP000198629">
    <property type="component" value="Unassembled WGS sequence"/>
</dbReference>
<protein>
    <recommendedName>
        <fullName evidence="8">Inositol-1-monophosphatase</fullName>
        <ecNumber evidence="8">3.1.3.25</ecNumber>
    </recommendedName>
</protein>
<keyword evidence="4 7" id="KW-0479">Metal-binding</keyword>
<dbReference type="InterPro" id="IPR022337">
    <property type="entry name" value="Inositol_monophosphatase_SuhB"/>
</dbReference>
<evidence type="ECO:0000256" key="6">
    <source>
        <dbReference type="ARBA" id="ARBA00022842"/>
    </source>
</evidence>